<evidence type="ECO:0000256" key="7">
    <source>
        <dbReference type="ARBA" id="ARBA00022840"/>
    </source>
</evidence>
<evidence type="ECO:0000313" key="12">
    <source>
        <dbReference type="EMBL" id="QTH71434.1"/>
    </source>
</evidence>
<proteinExistence type="inferred from homology"/>
<dbReference type="KEGG" id="pxi:J5O05_16985"/>
<dbReference type="InterPro" id="IPR011335">
    <property type="entry name" value="Restrct_endonuc-II-like"/>
</dbReference>
<keyword evidence="13" id="KW-1185">Reference proteome</keyword>
<dbReference type="RefSeq" id="WP_208843075.1">
    <property type="nucleotide sequence ID" value="NZ_CP072133.1"/>
</dbReference>
<keyword evidence="8 10" id="KW-0238">DNA-binding</keyword>
<protein>
    <recommendedName>
        <fullName evidence="10">RecBCD enzyme subunit RecC</fullName>
    </recommendedName>
    <alternativeName>
        <fullName evidence="10">Exonuclease V subunit RecC</fullName>
        <shortName evidence="10">ExoV subunit RecC</shortName>
    </alternativeName>
    <alternativeName>
        <fullName evidence="10">Helicase/nuclease RecBCD subunit RecC</fullName>
    </alternativeName>
</protein>
<comment type="function">
    <text evidence="10">A helicase/nuclease that prepares dsDNA breaks (DSB) for recombinational DNA repair. Binds to DSBs and unwinds DNA via a highly rapid and processive ATP-dependent bidirectional helicase activity. Unwinds dsDNA until it encounters a Chi (crossover hotspot instigator) sequence from the 3' direction. Cuts ssDNA a few nucleotides 3' to the Chi site. The properties and activities of the enzyme are changed at Chi. The Chi-altered holoenzyme produces a long 3'-ssDNA overhang and facilitates RecA-binding to the ssDNA for homologous DNA recombination and repair. Holoenzyme degrades any linearized DNA that is unable to undergo homologous recombination. In the holoenzyme this subunit recognizes the wild-type Chi sequence, and when added to isolated RecB increases its ATP-dependent helicase processivity.</text>
</comment>
<dbReference type="Gene3D" id="3.40.50.10930">
    <property type="match status" value="1"/>
</dbReference>
<dbReference type="GO" id="GO:0009338">
    <property type="term" value="C:exodeoxyribonuclease V complex"/>
    <property type="evidence" value="ECO:0007669"/>
    <property type="project" value="InterPro"/>
</dbReference>
<dbReference type="Gene3D" id="3.40.50.300">
    <property type="entry name" value="P-loop containing nucleotide triphosphate hydrolases"/>
    <property type="match status" value="2"/>
</dbReference>
<keyword evidence="5 10" id="KW-0347">Helicase</keyword>
<dbReference type="GO" id="GO:0008854">
    <property type="term" value="F:exodeoxyribonuclease V activity"/>
    <property type="evidence" value="ECO:0007669"/>
    <property type="project" value="InterPro"/>
</dbReference>
<dbReference type="Gene3D" id="1.10.10.990">
    <property type="match status" value="1"/>
</dbReference>
<keyword evidence="2 10" id="KW-0547">Nucleotide-binding</keyword>
<dbReference type="Pfam" id="PF04257">
    <property type="entry name" value="Exonuc_V_gamma"/>
    <property type="match status" value="1"/>
</dbReference>
<dbReference type="GO" id="GO:0005524">
    <property type="term" value="F:ATP binding"/>
    <property type="evidence" value="ECO:0007669"/>
    <property type="project" value="UniProtKB-UniRule"/>
</dbReference>
<comment type="miscellaneous">
    <text evidence="10">In the RecBCD complex, RecB has a slow 3'-5' helicase, an exonuclease activity and loads RecA onto ssDNA, RecD has a fast 5'-3' helicase activity, while RecC stimulates the ATPase and processivity of the RecB helicase and contributes to recognition of the Chi site.</text>
</comment>
<dbReference type="Proteomes" id="UP000664904">
    <property type="component" value="Chromosome"/>
</dbReference>
<dbReference type="Pfam" id="PF17946">
    <property type="entry name" value="RecC_C"/>
    <property type="match status" value="1"/>
</dbReference>
<feature type="domain" description="RecC C-terminal" evidence="11">
    <location>
        <begin position="809"/>
        <end position="1024"/>
    </location>
</feature>
<keyword evidence="1 10" id="KW-0540">Nuclease</keyword>
<dbReference type="InterPro" id="IPR006697">
    <property type="entry name" value="RecC"/>
</dbReference>
<keyword evidence="3 10" id="KW-0227">DNA damage</keyword>
<dbReference type="PANTHER" id="PTHR30591:SF1">
    <property type="entry name" value="RECBCD ENZYME SUBUNIT RECC"/>
    <property type="match status" value="1"/>
</dbReference>
<evidence type="ECO:0000256" key="3">
    <source>
        <dbReference type="ARBA" id="ARBA00022763"/>
    </source>
</evidence>
<dbReference type="HAMAP" id="MF_01486">
    <property type="entry name" value="RecC"/>
    <property type="match status" value="1"/>
</dbReference>
<dbReference type="GO" id="GO:0000724">
    <property type="term" value="P:double-strand break repair via homologous recombination"/>
    <property type="evidence" value="ECO:0007669"/>
    <property type="project" value="UniProtKB-UniRule"/>
</dbReference>
<comment type="subunit">
    <text evidence="10">Heterotrimer of RecB, RecC and RecD. All subunits contribute to DNA-binding.</text>
</comment>
<keyword evidence="6 10" id="KW-0269">Exonuclease</keyword>
<keyword evidence="4 10" id="KW-0378">Hydrolase</keyword>
<evidence type="ECO:0000256" key="2">
    <source>
        <dbReference type="ARBA" id="ARBA00022741"/>
    </source>
</evidence>
<accession>A0A975DH32</accession>
<evidence type="ECO:0000256" key="5">
    <source>
        <dbReference type="ARBA" id="ARBA00022806"/>
    </source>
</evidence>
<dbReference type="GO" id="GO:0003678">
    <property type="term" value="F:DNA helicase activity"/>
    <property type="evidence" value="ECO:0007669"/>
    <property type="project" value="UniProtKB-UniRule"/>
</dbReference>
<evidence type="ECO:0000256" key="4">
    <source>
        <dbReference type="ARBA" id="ARBA00022801"/>
    </source>
</evidence>
<dbReference type="SUPFAM" id="SSF52540">
    <property type="entry name" value="P-loop containing nucleoside triphosphate hydrolases"/>
    <property type="match status" value="2"/>
</dbReference>
<dbReference type="PANTHER" id="PTHR30591">
    <property type="entry name" value="RECBCD ENZYME SUBUNIT RECC"/>
    <property type="match status" value="1"/>
</dbReference>
<keyword evidence="9 10" id="KW-0234">DNA repair</keyword>
<evidence type="ECO:0000256" key="6">
    <source>
        <dbReference type="ARBA" id="ARBA00022839"/>
    </source>
</evidence>
<evidence type="ECO:0000256" key="9">
    <source>
        <dbReference type="ARBA" id="ARBA00023204"/>
    </source>
</evidence>
<dbReference type="AlphaFoldDB" id="A0A975DH32"/>
<evidence type="ECO:0000259" key="11">
    <source>
        <dbReference type="Pfam" id="PF17946"/>
    </source>
</evidence>
<gene>
    <name evidence="10 12" type="primary">recC</name>
    <name evidence="12" type="ORF">J5O05_16985</name>
</gene>
<dbReference type="Gene3D" id="1.10.10.160">
    <property type="match status" value="1"/>
</dbReference>
<dbReference type="InterPro" id="IPR027417">
    <property type="entry name" value="P-loop_NTPase"/>
</dbReference>
<reference evidence="12" key="1">
    <citation type="submission" date="2021-03" db="EMBL/GenBank/DDBJ databases">
        <title>Complete Genome of Pseudoalteromonas xiamenensis STKMTI.2, a new potential marine bacterium producing anti-Vibrio compounds.</title>
        <authorList>
            <person name="Handayani D.P."/>
            <person name="Isnansetyo A."/>
            <person name="Istiqomah I."/>
            <person name="Jumina J."/>
        </authorList>
    </citation>
    <scope>NUCLEOTIDE SEQUENCE</scope>
    <source>
        <strain evidence="12">STKMTI.2</strain>
    </source>
</reference>
<evidence type="ECO:0000256" key="8">
    <source>
        <dbReference type="ARBA" id="ARBA00023125"/>
    </source>
</evidence>
<comment type="similarity">
    <text evidence="10">Belongs to the RecC family.</text>
</comment>
<evidence type="ECO:0000256" key="1">
    <source>
        <dbReference type="ARBA" id="ARBA00022722"/>
    </source>
</evidence>
<keyword evidence="7 10" id="KW-0067">ATP-binding</keyword>
<evidence type="ECO:0000256" key="10">
    <source>
        <dbReference type="HAMAP-Rule" id="MF_01486"/>
    </source>
</evidence>
<dbReference type="InterPro" id="IPR041500">
    <property type="entry name" value="RecC_C"/>
</dbReference>
<dbReference type="GO" id="GO:0003677">
    <property type="term" value="F:DNA binding"/>
    <property type="evidence" value="ECO:0007669"/>
    <property type="project" value="UniProtKB-UniRule"/>
</dbReference>
<dbReference type="InterPro" id="IPR013986">
    <property type="entry name" value="DExx_box_DNA_helicase_dom_sf"/>
</dbReference>
<name>A0A975DH32_9GAMM</name>
<dbReference type="SUPFAM" id="SSF52980">
    <property type="entry name" value="Restriction endonuclease-like"/>
    <property type="match status" value="1"/>
</dbReference>
<organism evidence="12 13">
    <name type="scientific">Pseudoalteromonas xiamenensis</name>
    <dbReference type="NCBI Taxonomy" id="882626"/>
    <lineage>
        <taxon>Bacteria</taxon>
        <taxon>Pseudomonadati</taxon>
        <taxon>Pseudomonadota</taxon>
        <taxon>Gammaproteobacteria</taxon>
        <taxon>Alteromonadales</taxon>
        <taxon>Pseudoalteromonadaceae</taxon>
        <taxon>Pseudoalteromonas</taxon>
    </lineage>
</organism>
<dbReference type="EMBL" id="CP072133">
    <property type="protein sequence ID" value="QTH71434.1"/>
    <property type="molecule type" value="Genomic_DNA"/>
</dbReference>
<dbReference type="PIRSF" id="PIRSF000980">
    <property type="entry name" value="RecC"/>
    <property type="match status" value="1"/>
</dbReference>
<sequence>MLRIIQSNRMEALQTQFNAVIKHAPLDSLFKKEVVLVQSPGMSQWLKIGLCEDLGVAAQIDFPLPSSFIWRLYQQLLENIPAESAFNKPNLAWKISAILPACLSDPLYEPLARYLEDDQDGLKSFMLSEKIADVFDQYLMYRPNWLEIWESGINELNDTDVESAPWQPDLWRKLVSHTANLGQSPWHRANMHQSLLDAIATSPLAKLPERISVFGISALPPSQLEIINQLASRIDVLLYFFNPSDSYWGDLVDEKTQAKIKAKYAKMPNLDVGIDEYFQVGNPLLSSWGKLGKEYLEQLLALDATWLDRFVADFDNGLLGHVQREIYELAFKGQSIGQEPDWYVSDIGRFEIKKDDCSIRVQDCHTPLREVEILHDYLLSCLEQDSTLTPKDIIVMMPDVGSYSPYIEAVFGGAGGKRSIPYAIADLSLEQEKPILQSFLQLVNLPFSRFKRSEIMDLLSVEPIAQQFGIEQEEFEQLNVWLDRAAVKWGIDGQHKQEFELPELDLNTWQLGLNKLLLGYAMADETVEFNGVFGLDEVEGMSVNTLSKFIAFVDALIEAKSALALEASLAEKAQVLLGIVSVFYHPDSESSWDILQIQHVIDGLESHYSNRDYVDAISPKVLTYLVQQGLNEKGVGQRFLIGSVNFCTLMPMRAVPFKVVCLLGMNDQDYPRQVQPIGFDLVAKSIRQKGDRSRKLDDRYLFLEALLSARDKFYISFNGRSCFNNEFQVPSVLVSELLEYLDRAFYVEQEAKSVSEFIWKQAPLQPFNALHYQQGEFHSYNPTWLVTHEQSEHEAEQLKEVLSEIALPQLDVTQLIRGVLNPQALFYQQTLGVRLQQIEDLDGDDEPFSLDALSRYQYLSEFLECMLEGKHVDDEQWLQRGALPQSNVGKLQLTTMHQRVERQANFLKPLLANSKEPVEVTLSIEGVELQGWLSSLYERQQVFYRSASIKAKDLIAGFIWHCVACGLNEAITTSVVGLDERAEFKPLDAKAAMLELTRWLKFYLSAMKTPKPFFPTSSLIFAQSEDMGKAIQKYQGGQYIGRGDCEDPYVRLCFGEVLQAYESEFIELANDLLKPILAVCEVIEHESA</sequence>
<evidence type="ECO:0000313" key="13">
    <source>
        <dbReference type="Proteomes" id="UP000664904"/>
    </source>
</evidence>
<dbReference type="NCBIfam" id="TIGR01450">
    <property type="entry name" value="recC"/>
    <property type="match status" value="1"/>
</dbReference>